<feature type="chain" id="PRO_5047164211" description="SH3 domain-containing protein" evidence="1">
    <location>
        <begin position="39"/>
        <end position="128"/>
    </location>
</feature>
<protein>
    <recommendedName>
        <fullName evidence="4">SH3 domain-containing protein</fullName>
    </recommendedName>
</protein>
<accession>A0ABP9IHE0</accession>
<evidence type="ECO:0000313" key="3">
    <source>
        <dbReference type="Proteomes" id="UP001500466"/>
    </source>
</evidence>
<feature type="signal peptide" evidence="1">
    <location>
        <begin position="1"/>
        <end position="38"/>
    </location>
</feature>
<comment type="caution">
    <text evidence="2">The sequence shown here is derived from an EMBL/GenBank/DDBJ whole genome shotgun (WGS) entry which is preliminary data.</text>
</comment>
<organism evidence="2 3">
    <name type="scientific">Yinghuangia aomiensis</name>
    <dbReference type="NCBI Taxonomy" id="676205"/>
    <lineage>
        <taxon>Bacteria</taxon>
        <taxon>Bacillati</taxon>
        <taxon>Actinomycetota</taxon>
        <taxon>Actinomycetes</taxon>
        <taxon>Kitasatosporales</taxon>
        <taxon>Streptomycetaceae</taxon>
        <taxon>Yinghuangia</taxon>
    </lineage>
</organism>
<evidence type="ECO:0008006" key="4">
    <source>
        <dbReference type="Google" id="ProtNLM"/>
    </source>
</evidence>
<name>A0ABP9IHE0_9ACTN</name>
<keyword evidence="1" id="KW-0732">Signal</keyword>
<dbReference type="Proteomes" id="UP001500466">
    <property type="component" value="Unassembled WGS sequence"/>
</dbReference>
<keyword evidence="3" id="KW-1185">Reference proteome</keyword>
<gene>
    <name evidence="2" type="ORF">GCM10023205_84850</name>
</gene>
<dbReference type="EMBL" id="BAABHS010000077">
    <property type="protein sequence ID" value="GAA4998065.1"/>
    <property type="molecule type" value="Genomic_DNA"/>
</dbReference>
<proteinExistence type="predicted"/>
<evidence type="ECO:0000313" key="2">
    <source>
        <dbReference type="EMBL" id="GAA4998065.1"/>
    </source>
</evidence>
<evidence type="ECO:0000256" key="1">
    <source>
        <dbReference type="SAM" id="SignalP"/>
    </source>
</evidence>
<reference evidence="3" key="1">
    <citation type="journal article" date="2019" name="Int. J. Syst. Evol. Microbiol.">
        <title>The Global Catalogue of Microorganisms (GCM) 10K type strain sequencing project: providing services to taxonomists for standard genome sequencing and annotation.</title>
        <authorList>
            <consortium name="The Broad Institute Genomics Platform"/>
            <consortium name="The Broad Institute Genome Sequencing Center for Infectious Disease"/>
            <person name="Wu L."/>
            <person name="Ma J."/>
        </authorList>
    </citation>
    <scope>NUCLEOTIDE SEQUENCE [LARGE SCALE GENOMIC DNA]</scope>
    <source>
        <strain evidence="3">JCM 17986</strain>
    </source>
</reference>
<sequence length="128" mass="14221">MREHTVRRGKLLRRGAQALAVLAVAVGTPAATATSAEAAVCSTSWSNKSDYKSGISATNVNYRSGPYTSCDPYGQWSNVQVFYHCWRYGTTVNGENVWWHVRKEGTQQQGWVLSSYLGIWTADPAWQC</sequence>